<comment type="caution">
    <text evidence="2">The sequence shown here is derived from an EMBL/GenBank/DDBJ whole genome shotgun (WGS) entry which is preliminary data.</text>
</comment>
<keyword evidence="2" id="KW-0808">Transferase</keyword>
<protein>
    <submittedName>
        <fullName evidence="2">GNAT family N-acetyltransferase</fullName>
        <ecNumber evidence="2">2.3.-.-</ecNumber>
    </submittedName>
</protein>
<dbReference type="InterPro" id="IPR000182">
    <property type="entry name" value="GNAT_dom"/>
</dbReference>
<dbReference type="GO" id="GO:0016746">
    <property type="term" value="F:acyltransferase activity"/>
    <property type="evidence" value="ECO:0007669"/>
    <property type="project" value="UniProtKB-KW"/>
</dbReference>
<name>A0ABW6LTQ1_9ACTN</name>
<reference evidence="2 3" key="1">
    <citation type="submission" date="2024-10" db="EMBL/GenBank/DDBJ databases">
        <title>The Natural Products Discovery Center: Release of the First 8490 Sequenced Strains for Exploring Actinobacteria Biosynthetic Diversity.</title>
        <authorList>
            <person name="Kalkreuter E."/>
            <person name="Kautsar S.A."/>
            <person name="Yang D."/>
            <person name="Bader C.D."/>
            <person name="Teijaro C.N."/>
            <person name="Fluegel L."/>
            <person name="Davis C.M."/>
            <person name="Simpson J.R."/>
            <person name="Lauterbach L."/>
            <person name="Steele A.D."/>
            <person name="Gui C."/>
            <person name="Meng S."/>
            <person name="Li G."/>
            <person name="Viehrig K."/>
            <person name="Ye F."/>
            <person name="Su P."/>
            <person name="Kiefer A.F."/>
            <person name="Nichols A."/>
            <person name="Cepeda A.J."/>
            <person name="Yan W."/>
            <person name="Fan B."/>
            <person name="Jiang Y."/>
            <person name="Adhikari A."/>
            <person name="Zheng C.-J."/>
            <person name="Schuster L."/>
            <person name="Cowan T.M."/>
            <person name="Smanski M.J."/>
            <person name="Chevrette M.G."/>
            <person name="De Carvalho L.P.S."/>
            <person name="Shen B."/>
        </authorList>
    </citation>
    <scope>NUCLEOTIDE SEQUENCE [LARGE SCALE GENOMIC DNA]</scope>
    <source>
        <strain evidence="2 3">NPDC006488</strain>
    </source>
</reference>
<dbReference type="RefSeq" id="WP_388101502.1">
    <property type="nucleotide sequence ID" value="NZ_JBIAHM010000001.1"/>
</dbReference>
<dbReference type="InterPro" id="IPR016181">
    <property type="entry name" value="Acyl_CoA_acyltransferase"/>
</dbReference>
<dbReference type="EMBL" id="JBIAHM010000001">
    <property type="protein sequence ID" value="MFE9597107.1"/>
    <property type="molecule type" value="Genomic_DNA"/>
</dbReference>
<dbReference type="Gene3D" id="3.40.630.30">
    <property type="match status" value="1"/>
</dbReference>
<dbReference type="InterPro" id="IPR051531">
    <property type="entry name" value="N-acetyltransferase"/>
</dbReference>
<accession>A0ABW6LTQ1</accession>
<dbReference type="PROSITE" id="PS51186">
    <property type="entry name" value="GNAT"/>
    <property type="match status" value="1"/>
</dbReference>
<dbReference type="SUPFAM" id="SSF55729">
    <property type="entry name" value="Acyl-CoA N-acyltransferases (Nat)"/>
    <property type="match status" value="1"/>
</dbReference>
<proteinExistence type="predicted"/>
<evidence type="ECO:0000259" key="1">
    <source>
        <dbReference type="PROSITE" id="PS51186"/>
    </source>
</evidence>
<keyword evidence="2" id="KW-0012">Acyltransferase</keyword>
<gene>
    <name evidence="2" type="ORF">ACFYNQ_00845</name>
</gene>
<evidence type="ECO:0000313" key="3">
    <source>
        <dbReference type="Proteomes" id="UP001601303"/>
    </source>
</evidence>
<feature type="domain" description="N-acetyltransferase" evidence="1">
    <location>
        <begin position="1"/>
        <end position="118"/>
    </location>
</feature>
<dbReference type="Proteomes" id="UP001601303">
    <property type="component" value="Unassembled WGS sequence"/>
</dbReference>
<keyword evidence="3" id="KW-1185">Reference proteome</keyword>
<sequence>MRELTPGDAPAVQRIYSDASVRYLPRMAMTAESAASWLADHVVERHATTRTMYCFGIDHADDLVGVIKLRPDRTSAALSYILRHDVWGHGYATKAVALVLDFASSALGLASVDAKHPP</sequence>
<dbReference type="EC" id="2.3.-.-" evidence="2"/>
<organism evidence="2 3">
    <name type="scientific">Streptomyces hokutonensis</name>
    <dbReference type="NCBI Taxonomy" id="1306990"/>
    <lineage>
        <taxon>Bacteria</taxon>
        <taxon>Bacillati</taxon>
        <taxon>Actinomycetota</taxon>
        <taxon>Actinomycetes</taxon>
        <taxon>Kitasatosporales</taxon>
        <taxon>Streptomycetaceae</taxon>
        <taxon>Streptomyces</taxon>
    </lineage>
</organism>
<evidence type="ECO:0000313" key="2">
    <source>
        <dbReference type="EMBL" id="MFE9597107.1"/>
    </source>
</evidence>
<dbReference type="PANTHER" id="PTHR43792">
    <property type="entry name" value="GNAT FAMILY, PUTATIVE (AFU_ORTHOLOGUE AFUA_3G00765)-RELATED-RELATED"/>
    <property type="match status" value="1"/>
</dbReference>
<dbReference type="Pfam" id="PF13302">
    <property type="entry name" value="Acetyltransf_3"/>
    <property type="match status" value="1"/>
</dbReference>